<reference evidence="3 4" key="1">
    <citation type="submission" date="2020-02" db="EMBL/GenBank/DDBJ databases">
        <authorList>
            <person name="Ma Q."/>
            <person name="Huang Y."/>
            <person name="Song X."/>
            <person name="Pei D."/>
        </authorList>
    </citation>
    <scope>NUCLEOTIDE SEQUENCE [LARGE SCALE GENOMIC DNA]</scope>
    <source>
        <strain evidence="3">Sxm20200214</strain>
        <tissue evidence="3">Leaf</tissue>
    </source>
</reference>
<keyword evidence="4" id="KW-1185">Reference proteome</keyword>
<evidence type="ECO:0000256" key="1">
    <source>
        <dbReference type="SAM" id="MobiDB-lite"/>
    </source>
</evidence>
<comment type="caution">
    <text evidence="3">The sequence shown here is derived from an EMBL/GenBank/DDBJ whole genome shotgun (WGS) entry which is preliminary data.</text>
</comment>
<dbReference type="AlphaFoldDB" id="A0A8X7NY11"/>
<proteinExistence type="predicted"/>
<sequence length="65" mass="6870">MAISICFSLLLILLPHFPSSRADVERSKSSEPASPGDAKRPKSTRGGVSRRENQSIDGSLDDGAG</sequence>
<gene>
    <name evidence="3" type="ORF">Bca52824_096011</name>
</gene>
<evidence type="ECO:0000313" key="3">
    <source>
        <dbReference type="EMBL" id="KAG2242149.1"/>
    </source>
</evidence>
<organism evidence="3 4">
    <name type="scientific">Brassica carinata</name>
    <name type="common">Ethiopian mustard</name>
    <name type="synonym">Abyssinian cabbage</name>
    <dbReference type="NCBI Taxonomy" id="52824"/>
    <lineage>
        <taxon>Eukaryota</taxon>
        <taxon>Viridiplantae</taxon>
        <taxon>Streptophyta</taxon>
        <taxon>Embryophyta</taxon>
        <taxon>Tracheophyta</taxon>
        <taxon>Spermatophyta</taxon>
        <taxon>Magnoliopsida</taxon>
        <taxon>eudicotyledons</taxon>
        <taxon>Gunneridae</taxon>
        <taxon>Pentapetalae</taxon>
        <taxon>rosids</taxon>
        <taxon>malvids</taxon>
        <taxon>Brassicales</taxon>
        <taxon>Brassicaceae</taxon>
        <taxon>Brassiceae</taxon>
        <taxon>Brassica</taxon>
    </lineage>
</organism>
<feature type="signal peptide" evidence="2">
    <location>
        <begin position="1"/>
        <end position="22"/>
    </location>
</feature>
<dbReference type="Proteomes" id="UP000886595">
    <property type="component" value="Unassembled WGS sequence"/>
</dbReference>
<evidence type="ECO:0000313" key="4">
    <source>
        <dbReference type="Proteomes" id="UP000886595"/>
    </source>
</evidence>
<feature type="chain" id="PRO_5036466403" evidence="2">
    <location>
        <begin position="23"/>
        <end position="65"/>
    </location>
</feature>
<keyword evidence="2" id="KW-0732">Signal</keyword>
<dbReference type="EMBL" id="JAAMPC010000628">
    <property type="protein sequence ID" value="KAG2242149.1"/>
    <property type="molecule type" value="Genomic_DNA"/>
</dbReference>
<name>A0A8X7NY11_BRACI</name>
<accession>A0A8X7NY11</accession>
<protein>
    <submittedName>
        <fullName evidence="3">Uncharacterized protein</fullName>
    </submittedName>
</protein>
<feature type="region of interest" description="Disordered" evidence="1">
    <location>
        <begin position="20"/>
        <end position="65"/>
    </location>
</feature>
<evidence type="ECO:0000256" key="2">
    <source>
        <dbReference type="SAM" id="SignalP"/>
    </source>
</evidence>